<evidence type="ECO:0008006" key="4">
    <source>
        <dbReference type="Google" id="ProtNLM"/>
    </source>
</evidence>
<dbReference type="GeneID" id="17266128"/>
<keyword evidence="1" id="KW-0472">Membrane</keyword>
<dbReference type="HOGENOM" id="CLU_2311463_0_0_1"/>
<dbReference type="GeneID" id="17274375"/>
<dbReference type="AlphaFoldDB" id="A0A0D3JZ94"/>
<protein>
    <recommendedName>
        <fullName evidence="4">Mannosyltransferase</fullName>
    </recommendedName>
</protein>
<accession>A0A0D3JZ94</accession>
<name>A0A0D3JZ94_EMIH1</name>
<dbReference type="PaxDb" id="2903-EOD20581"/>
<dbReference type="KEGG" id="ehx:EMIHUDRAFT_234494"/>
<dbReference type="RefSeq" id="XP_005781258.1">
    <property type="nucleotide sequence ID" value="XM_005781201.1"/>
</dbReference>
<dbReference type="RefSeq" id="XP_005773010.1">
    <property type="nucleotide sequence ID" value="XM_005772953.1"/>
</dbReference>
<keyword evidence="1" id="KW-0812">Transmembrane</keyword>
<dbReference type="EnsemblProtists" id="EOD20581">
    <property type="protein sequence ID" value="EOD20581"/>
    <property type="gene ID" value="EMIHUDRAFT_208517"/>
</dbReference>
<reference evidence="3" key="1">
    <citation type="journal article" date="2013" name="Nature">
        <title>Pan genome of the phytoplankton Emiliania underpins its global distribution.</title>
        <authorList>
            <person name="Read B.A."/>
            <person name="Kegel J."/>
            <person name="Klute M.J."/>
            <person name="Kuo A."/>
            <person name="Lefebvre S.C."/>
            <person name="Maumus F."/>
            <person name="Mayer C."/>
            <person name="Miller J."/>
            <person name="Monier A."/>
            <person name="Salamov A."/>
            <person name="Young J."/>
            <person name="Aguilar M."/>
            <person name="Claverie J.M."/>
            <person name="Frickenhaus S."/>
            <person name="Gonzalez K."/>
            <person name="Herman E.K."/>
            <person name="Lin Y.C."/>
            <person name="Napier J."/>
            <person name="Ogata H."/>
            <person name="Sarno A.F."/>
            <person name="Shmutz J."/>
            <person name="Schroeder D."/>
            <person name="de Vargas C."/>
            <person name="Verret F."/>
            <person name="von Dassow P."/>
            <person name="Valentin K."/>
            <person name="Van de Peer Y."/>
            <person name="Wheeler G."/>
            <person name="Dacks J.B."/>
            <person name="Delwiche C.F."/>
            <person name="Dyhrman S.T."/>
            <person name="Glockner G."/>
            <person name="John U."/>
            <person name="Richards T."/>
            <person name="Worden A.Z."/>
            <person name="Zhang X."/>
            <person name="Grigoriev I.V."/>
            <person name="Allen A.E."/>
            <person name="Bidle K."/>
            <person name="Borodovsky M."/>
            <person name="Bowler C."/>
            <person name="Brownlee C."/>
            <person name="Cock J.M."/>
            <person name="Elias M."/>
            <person name="Gladyshev V.N."/>
            <person name="Groth M."/>
            <person name="Guda C."/>
            <person name="Hadaegh A."/>
            <person name="Iglesias-Rodriguez M.D."/>
            <person name="Jenkins J."/>
            <person name="Jones B.M."/>
            <person name="Lawson T."/>
            <person name="Leese F."/>
            <person name="Lindquist E."/>
            <person name="Lobanov A."/>
            <person name="Lomsadze A."/>
            <person name="Malik S.B."/>
            <person name="Marsh M.E."/>
            <person name="Mackinder L."/>
            <person name="Mock T."/>
            <person name="Mueller-Roeber B."/>
            <person name="Pagarete A."/>
            <person name="Parker M."/>
            <person name="Probert I."/>
            <person name="Quesneville H."/>
            <person name="Raines C."/>
            <person name="Rensing S.A."/>
            <person name="Riano-Pachon D.M."/>
            <person name="Richier S."/>
            <person name="Rokitta S."/>
            <person name="Shiraiwa Y."/>
            <person name="Soanes D.M."/>
            <person name="van der Giezen M."/>
            <person name="Wahlund T.M."/>
            <person name="Williams B."/>
            <person name="Wilson W."/>
            <person name="Wolfe G."/>
            <person name="Wurch L.L."/>
        </authorList>
    </citation>
    <scope>NUCLEOTIDE SEQUENCE</scope>
</reference>
<dbReference type="Proteomes" id="UP000013827">
    <property type="component" value="Unassembled WGS sequence"/>
</dbReference>
<evidence type="ECO:0000313" key="2">
    <source>
        <dbReference type="EnsemblProtists" id="EOD28829"/>
    </source>
</evidence>
<dbReference type="EnsemblProtists" id="EOD28829">
    <property type="protein sequence ID" value="EOD28829"/>
    <property type="gene ID" value="EMIHUDRAFT_234494"/>
</dbReference>
<feature type="transmembrane region" description="Helical" evidence="1">
    <location>
        <begin position="12"/>
        <end position="34"/>
    </location>
</feature>
<sequence>METPANDRPPRTAVVTIVAIVLLVALFVAPFRVIEAVALFEERERENAPSLTTTTRSFVFTTDHPHIDHIAHSHGEEQWRAAVNPESYDEWDPDTYDASP</sequence>
<keyword evidence="1" id="KW-1133">Transmembrane helix</keyword>
<evidence type="ECO:0000256" key="1">
    <source>
        <dbReference type="SAM" id="Phobius"/>
    </source>
</evidence>
<dbReference type="KEGG" id="ehx:EMIHUDRAFT_208517"/>
<reference evidence="2" key="2">
    <citation type="submission" date="2024-10" db="UniProtKB">
        <authorList>
            <consortium name="EnsemblProtists"/>
        </authorList>
    </citation>
    <scope>IDENTIFICATION</scope>
</reference>
<evidence type="ECO:0000313" key="3">
    <source>
        <dbReference type="Proteomes" id="UP000013827"/>
    </source>
</evidence>
<proteinExistence type="predicted"/>
<keyword evidence="3" id="KW-1185">Reference proteome</keyword>
<organism evidence="2 3">
    <name type="scientific">Emiliania huxleyi (strain CCMP1516)</name>
    <dbReference type="NCBI Taxonomy" id="280463"/>
    <lineage>
        <taxon>Eukaryota</taxon>
        <taxon>Haptista</taxon>
        <taxon>Haptophyta</taxon>
        <taxon>Prymnesiophyceae</taxon>
        <taxon>Isochrysidales</taxon>
        <taxon>Noelaerhabdaceae</taxon>
        <taxon>Emiliania</taxon>
    </lineage>
</organism>